<dbReference type="PANTHER" id="PTHR47219">
    <property type="entry name" value="RAB GTPASE-ACTIVATING PROTEIN 1-LIKE"/>
    <property type="match status" value="1"/>
</dbReference>
<evidence type="ECO:0000259" key="3">
    <source>
        <dbReference type="PROSITE" id="PS50086"/>
    </source>
</evidence>
<feature type="compositionally biased region" description="Low complexity" evidence="2">
    <location>
        <begin position="935"/>
        <end position="944"/>
    </location>
</feature>
<dbReference type="InterPro" id="IPR050302">
    <property type="entry name" value="Rab_GAP_TBC_domain"/>
</dbReference>
<evidence type="ECO:0000313" key="5">
    <source>
        <dbReference type="Proteomes" id="UP000075714"/>
    </source>
</evidence>
<feature type="compositionally biased region" description="Acidic residues" evidence="2">
    <location>
        <begin position="951"/>
        <end position="964"/>
    </location>
</feature>
<keyword evidence="5" id="KW-1185">Reference proteome</keyword>
<dbReference type="PANTHER" id="PTHR47219:SF9">
    <property type="entry name" value="GTPASE ACTIVATING PROTEIN AND CENTROSOME-ASSOCIATED, ISOFORM B"/>
    <property type="match status" value="1"/>
</dbReference>
<feature type="region of interest" description="Disordered" evidence="2">
    <location>
        <begin position="374"/>
        <end position="408"/>
    </location>
</feature>
<feature type="compositionally biased region" description="Basic and acidic residues" evidence="2">
    <location>
        <begin position="1439"/>
        <end position="1454"/>
    </location>
</feature>
<feature type="compositionally biased region" description="Low complexity" evidence="2">
    <location>
        <begin position="1001"/>
        <end position="1020"/>
    </location>
</feature>
<organism evidence="4 5">
    <name type="scientific">Gonium pectorale</name>
    <name type="common">Green alga</name>
    <dbReference type="NCBI Taxonomy" id="33097"/>
    <lineage>
        <taxon>Eukaryota</taxon>
        <taxon>Viridiplantae</taxon>
        <taxon>Chlorophyta</taxon>
        <taxon>core chlorophytes</taxon>
        <taxon>Chlorophyceae</taxon>
        <taxon>CS clade</taxon>
        <taxon>Chlamydomonadales</taxon>
        <taxon>Volvocaceae</taxon>
        <taxon>Gonium</taxon>
    </lineage>
</organism>
<feature type="region of interest" description="Disordered" evidence="2">
    <location>
        <begin position="431"/>
        <end position="459"/>
    </location>
</feature>
<feature type="coiled-coil region" evidence="1">
    <location>
        <begin position="756"/>
        <end position="783"/>
    </location>
</feature>
<feature type="region of interest" description="Disordered" evidence="2">
    <location>
        <begin position="1386"/>
        <end position="1421"/>
    </location>
</feature>
<dbReference type="EMBL" id="LSYV01000078">
    <property type="protein sequence ID" value="KXZ43934.1"/>
    <property type="molecule type" value="Genomic_DNA"/>
</dbReference>
<feature type="region of interest" description="Disordered" evidence="2">
    <location>
        <begin position="258"/>
        <end position="281"/>
    </location>
</feature>
<dbReference type="GO" id="GO:0005096">
    <property type="term" value="F:GTPase activator activity"/>
    <property type="evidence" value="ECO:0007669"/>
    <property type="project" value="TreeGrafter"/>
</dbReference>
<sequence length="1865" mass="184886">MPLQEITREASVDIEKDVQRTFPSTRRFRSEEGQAQLRNVLRAYAAYDPEVAYCQGMNFLTGLLLMYLPTEGHAFAALVVLMEDRKLKNFYHRSMSLLQVQLWQLSRLIRPVLNRHLEALGVVPMLYGASWLMTAFSADFPISFSARVMDVLLADQCEGPLLKVAAFLMKAAAPRLLGMMDLEEVLGYLKIDVPSPRIADSLPLQAGDEEEDGDLADARVAVTVPRLNPPPRCTNSAAASYVPSPACGTPIGGGPLGTGSLGGAGTGGASPPTGLASPGPPCCDERTGLPCSDAGAGGVGSPAVWGIPNIHPNVPASPAIQAFSILESADEGPAPAAGCASASGCEQGSLLACVADEWGDFSAPAGRQHLHWRSMSRSTPGSARPLNQQGGAGGADGPGGAAAGGSGPGACASAAASLGGYGPATGEGLVSPAGGAPSQPIPVPWSGAAARGGGGGSAFATAAAPAATAASAPAPAASGRPPLPPRYASFDRAAGPSCSRLSVVAEDPPAVLMGPTAPAPSPRGSMDMYVLGRTGSQQLHEYGCEYGTLLCGNSFGGGCDAPGSGGGAAVTVGGGVGSASCNGDCASGSASVTTGGCAFLSPSGISGAVSPHAVSPRIMSGWNAAAGTALGVGVGSDTPTAGYVPIGLAAMDRAASETLLDHPAAFGDAGEAGGAAAPAPAAVQQQDMAADIAGDILRMLTAVDTGSAVNVNNARAAVAEAMYADSPHKDAATNERLFRGDGERSLHHMPSSSSLADMAALDLAKAQEEAARMRQELDAQLLLQRAAAAAASDCSAAAAAAVASSATAPTREAAAAQAAESEAHQHEGGAAAPAGAQEPQGAAEQLRGPDGDPAEDRPDELVLRRPTLYVDGIPMFDPRGLMADNNEAKVMFTPAVSPGAASYSEPLQASVTPTGDAPGSLLTTADKAAGDAEDASAGGPDPGARTTANADADDDGDDDEEEDASHEGFEAAASEEEDEDGESMTQPGAEAESSETGSPDAAASPHGEPAEAAPSPAPSEWVDWSQAPPIHAHQPVTVETLCDGEAGDRQATGDGDQPQPHSQSQADLIDMVSPARPLQPCVPAEACAAVTGGTGLSPMPPPSAVEAPAPTADGSEVAGVGPHPISGLTLGDSVHPDTADVAVRQLPYGLLPATSTLAAGLPAGQALSLLSSLGSSVPSASAHSGATVGSSATSAGDAPRFAWSQLRTESFAVDRVGREGATGSDTDGDCTPTAGVGHPMLPQGPFQAHPPLQYRHSNLSHSCSAREAAAAAAVSGKLQHSLCGQASVPEEGGTEEGGAEQLVIPAAVPEAAATDAPASAIEEEYVLSRVVEEQPAQEVASGAQEEAPAAPATGSALAAIARVAAAASEALPQLLATGLDRQMSEAEAAADARVAGTPVGHSPSGEMPDGEDGGDTSPYRAALSPSLAHHIMSAYLRSEQHELQQQQREAEERIQQQQQRQLEHELLAEACPAAAFGVSASALTSGASFSVADGLAAADGAAAALLSTHDGLRVVEDLCSGPISGVASHGPHPGPASELTSPVLASPSRIFSGPNALPQTAAATGLAACQHAKALTPFAVSLDDPTLYRVSAELLSSLPPPLVLLPPETPTPPALAPGSGSGAVLEPRLGTMAGLVASGPLGASLGGADGDGPDGGTAEATASAATGGRHGACGGMHSITLGCLSVGVHPPLRSTGSQDAPLSVVGGLGAAAGTAATAAAVSASGSAHALFSHLNGHRSAVCSGGGAVLPLLPPPPPPQVPLAAVTARSELMASAPAAPLPAAPQPQLPHQPALCISAADVVCVTGGAEASLCAAAGVAAPPSWTATFDEVPSDAPAGGSSGVCTPEAGDPKMRRGGSLEAPALQ</sequence>
<reference evidence="5" key="1">
    <citation type="journal article" date="2016" name="Nat. Commun.">
        <title>The Gonium pectorale genome demonstrates co-option of cell cycle regulation during the evolution of multicellularity.</title>
        <authorList>
            <person name="Hanschen E.R."/>
            <person name="Marriage T.N."/>
            <person name="Ferris P.J."/>
            <person name="Hamaji T."/>
            <person name="Toyoda A."/>
            <person name="Fujiyama A."/>
            <person name="Neme R."/>
            <person name="Noguchi H."/>
            <person name="Minakuchi Y."/>
            <person name="Suzuki M."/>
            <person name="Kawai-Toyooka H."/>
            <person name="Smith D.R."/>
            <person name="Sparks H."/>
            <person name="Anderson J."/>
            <person name="Bakaric R."/>
            <person name="Luria V."/>
            <person name="Karger A."/>
            <person name="Kirschner M.W."/>
            <person name="Durand P.M."/>
            <person name="Michod R.E."/>
            <person name="Nozaki H."/>
            <person name="Olson B.J."/>
        </authorList>
    </citation>
    <scope>NUCLEOTIDE SEQUENCE [LARGE SCALE GENOMIC DNA]</scope>
    <source>
        <strain evidence="5">NIES-2863</strain>
    </source>
</reference>
<dbReference type="Gene3D" id="1.10.472.80">
    <property type="entry name" value="Ypt/Rab-GAP domain of gyp1p, domain 3"/>
    <property type="match status" value="1"/>
</dbReference>
<feature type="compositionally biased region" description="Acidic residues" evidence="2">
    <location>
        <begin position="973"/>
        <end position="982"/>
    </location>
</feature>
<feature type="region of interest" description="Disordered" evidence="2">
    <location>
        <begin position="812"/>
        <end position="865"/>
    </location>
</feature>
<name>A0A150G285_GONPE</name>
<feature type="region of interest" description="Disordered" evidence="2">
    <location>
        <begin position="899"/>
        <end position="1070"/>
    </location>
</feature>
<feature type="region of interest" description="Disordered" evidence="2">
    <location>
        <begin position="1439"/>
        <end position="1458"/>
    </location>
</feature>
<evidence type="ECO:0000313" key="4">
    <source>
        <dbReference type="EMBL" id="KXZ43934.1"/>
    </source>
</evidence>
<feature type="compositionally biased region" description="Low complexity" evidence="2">
    <location>
        <begin position="1656"/>
        <end position="1665"/>
    </location>
</feature>
<keyword evidence="1" id="KW-0175">Coiled coil</keyword>
<dbReference type="InterPro" id="IPR035969">
    <property type="entry name" value="Rab-GAP_TBC_sf"/>
</dbReference>
<feature type="compositionally biased region" description="Basic and acidic residues" evidence="2">
    <location>
        <begin position="847"/>
        <end position="863"/>
    </location>
</feature>
<evidence type="ECO:0000256" key="1">
    <source>
        <dbReference type="SAM" id="Coils"/>
    </source>
</evidence>
<evidence type="ECO:0000256" key="2">
    <source>
        <dbReference type="SAM" id="MobiDB-lite"/>
    </source>
</evidence>
<proteinExistence type="predicted"/>
<feature type="compositionally biased region" description="Low complexity" evidence="2">
    <location>
        <begin position="1386"/>
        <end position="1395"/>
    </location>
</feature>
<feature type="region of interest" description="Disordered" evidence="2">
    <location>
        <begin position="471"/>
        <end position="491"/>
    </location>
</feature>
<dbReference type="SMART" id="SM00164">
    <property type="entry name" value="TBC"/>
    <property type="match status" value="1"/>
</dbReference>
<dbReference type="GO" id="GO:0031267">
    <property type="term" value="F:small GTPase binding"/>
    <property type="evidence" value="ECO:0007669"/>
    <property type="project" value="TreeGrafter"/>
</dbReference>
<feature type="compositionally biased region" description="Gly residues" evidence="2">
    <location>
        <begin position="390"/>
        <end position="408"/>
    </location>
</feature>
<dbReference type="Pfam" id="PF00566">
    <property type="entry name" value="RabGAP-TBC"/>
    <property type="match status" value="1"/>
</dbReference>
<feature type="compositionally biased region" description="Low complexity" evidence="2">
    <location>
        <begin position="828"/>
        <end position="845"/>
    </location>
</feature>
<dbReference type="STRING" id="33097.A0A150G285"/>
<dbReference type="OrthoDB" id="294251at2759"/>
<gene>
    <name evidence="4" type="ORF">GPECTOR_77g30</name>
</gene>
<feature type="compositionally biased region" description="Gly residues" evidence="2">
    <location>
        <begin position="258"/>
        <end position="268"/>
    </location>
</feature>
<protein>
    <recommendedName>
        <fullName evidence="3">Rab-GAP TBC domain-containing protein</fullName>
    </recommendedName>
</protein>
<dbReference type="PROSITE" id="PS50086">
    <property type="entry name" value="TBC_RABGAP"/>
    <property type="match status" value="1"/>
</dbReference>
<feature type="region of interest" description="Disordered" evidence="2">
    <location>
        <begin position="1214"/>
        <end position="1235"/>
    </location>
</feature>
<dbReference type="SUPFAM" id="SSF47923">
    <property type="entry name" value="Ypt/Rab-GAP domain of gyp1p"/>
    <property type="match status" value="2"/>
</dbReference>
<feature type="region of interest" description="Disordered" evidence="2">
    <location>
        <begin position="1645"/>
        <end position="1665"/>
    </location>
</feature>
<accession>A0A150G285</accession>
<feature type="region of interest" description="Disordered" evidence="2">
    <location>
        <begin position="1829"/>
        <end position="1865"/>
    </location>
</feature>
<dbReference type="Gene3D" id="1.10.8.270">
    <property type="entry name" value="putative rabgap domain of human tbc1 domain family member 14 like domains"/>
    <property type="match status" value="1"/>
</dbReference>
<dbReference type="Proteomes" id="UP000075714">
    <property type="component" value="Unassembled WGS sequence"/>
</dbReference>
<feature type="compositionally biased region" description="Polar residues" evidence="2">
    <location>
        <begin position="375"/>
        <end position="389"/>
    </location>
</feature>
<feature type="compositionally biased region" description="Low complexity" evidence="2">
    <location>
        <begin position="471"/>
        <end position="480"/>
    </location>
</feature>
<feature type="compositionally biased region" description="Gly residues" evidence="2">
    <location>
        <begin position="1645"/>
        <end position="1655"/>
    </location>
</feature>
<comment type="caution">
    <text evidence="4">The sequence shown here is derived from an EMBL/GenBank/DDBJ whole genome shotgun (WGS) entry which is preliminary data.</text>
</comment>
<feature type="domain" description="Rab-GAP TBC" evidence="3">
    <location>
        <begin position="1"/>
        <end position="156"/>
    </location>
</feature>
<dbReference type="InterPro" id="IPR000195">
    <property type="entry name" value="Rab-GAP-TBC_dom"/>
</dbReference>
<dbReference type="FunFam" id="1.10.8.270:FF:000016">
    <property type="entry name" value="TBC1 domain family member 2A"/>
    <property type="match status" value="1"/>
</dbReference>